<dbReference type="RefSeq" id="WP_223104204.1">
    <property type="nucleotide sequence ID" value="NZ_CP061913.1"/>
</dbReference>
<organism evidence="2 3">
    <name type="scientific">Dactylosporangium vinaceum</name>
    <dbReference type="NCBI Taxonomy" id="53362"/>
    <lineage>
        <taxon>Bacteria</taxon>
        <taxon>Bacillati</taxon>
        <taxon>Actinomycetota</taxon>
        <taxon>Actinomycetes</taxon>
        <taxon>Micromonosporales</taxon>
        <taxon>Micromonosporaceae</taxon>
        <taxon>Dactylosporangium</taxon>
    </lineage>
</organism>
<feature type="transmembrane region" description="Helical" evidence="1">
    <location>
        <begin position="195"/>
        <end position="213"/>
    </location>
</feature>
<keyword evidence="1" id="KW-1133">Transmembrane helix</keyword>
<dbReference type="EMBL" id="JBHMCA010000090">
    <property type="protein sequence ID" value="MFB9451568.1"/>
    <property type="molecule type" value="Genomic_DNA"/>
</dbReference>
<proteinExistence type="predicted"/>
<gene>
    <name evidence="2" type="ORF">ACFFTR_51610</name>
</gene>
<evidence type="ECO:0000256" key="1">
    <source>
        <dbReference type="SAM" id="Phobius"/>
    </source>
</evidence>
<feature type="transmembrane region" description="Helical" evidence="1">
    <location>
        <begin position="55"/>
        <end position="75"/>
    </location>
</feature>
<evidence type="ECO:0000313" key="2">
    <source>
        <dbReference type="EMBL" id="MFB9451568.1"/>
    </source>
</evidence>
<keyword evidence="3" id="KW-1185">Reference proteome</keyword>
<reference evidence="2 3" key="1">
    <citation type="submission" date="2024-09" db="EMBL/GenBank/DDBJ databases">
        <authorList>
            <person name="Sun Q."/>
            <person name="Mori K."/>
        </authorList>
    </citation>
    <scope>NUCLEOTIDE SEQUENCE [LARGE SCALE GENOMIC DNA]</scope>
    <source>
        <strain evidence="2 3">JCM 3307</strain>
    </source>
</reference>
<dbReference type="Pfam" id="PF06197">
    <property type="entry name" value="DUF998"/>
    <property type="match status" value="1"/>
</dbReference>
<dbReference type="InterPro" id="IPR009339">
    <property type="entry name" value="DUF998"/>
</dbReference>
<accession>A0ABV5MRS3</accession>
<comment type="caution">
    <text evidence="2">The sequence shown here is derived from an EMBL/GenBank/DDBJ whole genome shotgun (WGS) entry which is preliminary data.</text>
</comment>
<feature type="transmembrane region" description="Helical" evidence="1">
    <location>
        <begin position="164"/>
        <end position="183"/>
    </location>
</feature>
<feature type="transmembrane region" description="Helical" evidence="1">
    <location>
        <begin position="9"/>
        <end position="27"/>
    </location>
</feature>
<feature type="transmembrane region" description="Helical" evidence="1">
    <location>
        <begin position="135"/>
        <end position="152"/>
    </location>
</feature>
<dbReference type="Proteomes" id="UP001589608">
    <property type="component" value="Unassembled WGS sequence"/>
</dbReference>
<feature type="transmembrane region" description="Helical" evidence="1">
    <location>
        <begin position="87"/>
        <end position="107"/>
    </location>
</feature>
<keyword evidence="1" id="KW-0472">Membrane</keyword>
<keyword evidence="1" id="KW-0812">Transmembrane</keyword>
<protein>
    <submittedName>
        <fullName evidence="2">DUF998 domain-containing protein</fullName>
    </submittedName>
</protein>
<name>A0ABV5MRS3_9ACTN</name>
<sequence>MIGDGVRRWAWVGFAAQVVFVVSWLVAPVWQGGRYHAAEHTISDMLAVGAPGGRVLIAVFTLCGLATILFAGLAVRPALRPGGRTATVGAVLLALSIFGVGDLLAAAERQGCRLADPGCTGPGQRANLGGKIDTMITPTGILLFVAAALVLAAAMRRAPGWRRWAWPFVGVGAGFVVLLFAFVDAPAGLTGLFERLLAAFGAAAIAALALGIARRSGASER</sequence>
<evidence type="ECO:0000313" key="3">
    <source>
        <dbReference type="Proteomes" id="UP001589608"/>
    </source>
</evidence>